<evidence type="ECO:0000313" key="3">
    <source>
        <dbReference type="Proteomes" id="UP000002624"/>
    </source>
</evidence>
<dbReference type="InterPro" id="IPR015943">
    <property type="entry name" value="WD40/YVTN_repeat-like_dom_sf"/>
</dbReference>
<feature type="region of interest" description="Disordered" evidence="1">
    <location>
        <begin position="533"/>
        <end position="553"/>
    </location>
</feature>
<evidence type="ECO:0000313" key="2">
    <source>
        <dbReference type="EMBL" id="EER43244.1"/>
    </source>
</evidence>
<accession>C6HAB1</accession>
<dbReference type="eggNOG" id="ENOG502QVCT">
    <property type="taxonomic scope" value="Eukaryota"/>
</dbReference>
<dbReference type="GO" id="GO:0006914">
    <property type="term" value="P:autophagy"/>
    <property type="evidence" value="ECO:0007669"/>
    <property type="project" value="InterPro"/>
</dbReference>
<dbReference type="VEuPathDB" id="FungiDB:HCDG_03142"/>
<dbReference type="InterPro" id="IPR045142">
    <property type="entry name" value="BCAS3-like"/>
</dbReference>
<dbReference type="STRING" id="544712.C6HAB1"/>
<feature type="region of interest" description="Disordered" evidence="1">
    <location>
        <begin position="128"/>
        <end position="155"/>
    </location>
</feature>
<dbReference type="AlphaFoldDB" id="C6HAB1"/>
<name>C6HAB1_AJECH</name>
<reference evidence="3" key="1">
    <citation type="submission" date="2009-05" db="EMBL/GenBank/DDBJ databases">
        <title>The genome sequence of Ajellomyces capsulatus strain H143.</title>
        <authorList>
            <person name="Champion M."/>
            <person name="Cuomo C.A."/>
            <person name="Ma L.-J."/>
            <person name="Henn M.R."/>
            <person name="Sil A."/>
            <person name="Goldman B."/>
            <person name="Young S.K."/>
            <person name="Kodira C.D."/>
            <person name="Zeng Q."/>
            <person name="Koehrsen M."/>
            <person name="Alvarado L."/>
            <person name="Berlin A.M."/>
            <person name="Borenstein D."/>
            <person name="Chen Z."/>
            <person name="Engels R."/>
            <person name="Freedman E."/>
            <person name="Gellesch M."/>
            <person name="Goldberg J."/>
            <person name="Griggs A."/>
            <person name="Gujja S."/>
            <person name="Heiman D.I."/>
            <person name="Hepburn T.A."/>
            <person name="Howarth C."/>
            <person name="Jen D."/>
            <person name="Larson L."/>
            <person name="Lewis B."/>
            <person name="Mehta T."/>
            <person name="Park D."/>
            <person name="Pearson M."/>
            <person name="Roberts A."/>
            <person name="Saif S."/>
            <person name="Shea T.D."/>
            <person name="Shenoy N."/>
            <person name="Sisk P."/>
            <person name="Stolte C."/>
            <person name="Sykes S."/>
            <person name="Walk T."/>
            <person name="White J."/>
            <person name="Yandava C."/>
            <person name="Klein B."/>
            <person name="McEwen J.G."/>
            <person name="Puccia R."/>
            <person name="Goldman G.H."/>
            <person name="Felipe M.S."/>
            <person name="Nino-Vega G."/>
            <person name="San-Blas G."/>
            <person name="Taylor J.W."/>
            <person name="Mendoza L."/>
            <person name="Galagan J.E."/>
            <person name="Nusbaum C."/>
            <person name="Birren B.W."/>
        </authorList>
    </citation>
    <scope>NUCLEOTIDE SEQUENCE [LARGE SCALE GENOMIC DNA]</scope>
    <source>
        <strain evidence="3">H143</strain>
    </source>
</reference>
<dbReference type="Gene3D" id="2.130.10.10">
    <property type="entry name" value="YVTN repeat-like/Quinoprotein amine dehydrogenase"/>
    <property type="match status" value="1"/>
</dbReference>
<dbReference type="Proteomes" id="UP000002624">
    <property type="component" value="Unassembled WGS sequence"/>
</dbReference>
<dbReference type="PANTHER" id="PTHR13268:SF0">
    <property type="entry name" value="BCAS3 MICROTUBULE ASSOCIATED CELL MIGRATION FACTOR"/>
    <property type="match status" value="1"/>
</dbReference>
<dbReference type="GO" id="GO:0005737">
    <property type="term" value="C:cytoplasm"/>
    <property type="evidence" value="ECO:0007669"/>
    <property type="project" value="TreeGrafter"/>
</dbReference>
<organism evidence="2 3">
    <name type="scientific">Ajellomyces capsulatus (strain H143)</name>
    <name type="common">Darling's disease fungus</name>
    <name type="synonym">Histoplasma capsulatum</name>
    <dbReference type="NCBI Taxonomy" id="544712"/>
    <lineage>
        <taxon>Eukaryota</taxon>
        <taxon>Fungi</taxon>
        <taxon>Dikarya</taxon>
        <taxon>Ascomycota</taxon>
        <taxon>Pezizomycotina</taxon>
        <taxon>Eurotiomycetes</taxon>
        <taxon>Eurotiomycetidae</taxon>
        <taxon>Onygenales</taxon>
        <taxon>Ajellomycetaceae</taxon>
        <taxon>Histoplasma</taxon>
    </lineage>
</organism>
<dbReference type="PANTHER" id="PTHR13268">
    <property type="entry name" value="BREAST CARCINOMA AMPLIFIED SEQUENCE 3"/>
    <property type="match status" value="1"/>
</dbReference>
<feature type="region of interest" description="Disordered" evidence="1">
    <location>
        <begin position="223"/>
        <end position="281"/>
    </location>
</feature>
<dbReference type="HOGENOM" id="CLU_005319_0_0_1"/>
<protein>
    <submittedName>
        <fullName evidence="2">Uncharacterized protein</fullName>
    </submittedName>
</protein>
<dbReference type="SUPFAM" id="SSF50978">
    <property type="entry name" value="WD40 repeat-like"/>
    <property type="match status" value="1"/>
</dbReference>
<dbReference type="EMBL" id="GG692421">
    <property type="protein sequence ID" value="EER43244.1"/>
    <property type="molecule type" value="Genomic_DNA"/>
</dbReference>
<proteinExistence type="predicted"/>
<sequence length="1188" mass="128927">MRQAAHSSLYHVMQSIDPMYHTDDQDGFIYPSHMIEITGHSNVKMFFGAANTPRCNLRDAVLTICHESQDLNNKKYHKHHNQTLVLHNLSASDRLVYVLCKQVWQIYLVFIYGGLSRLRKKRRNVAEREDGAAKTETQAHPDSQSAFSPALEPGDITLDSQNAAVQQHLAHVNSPILDTLNSLSGHGNSDTVHRTDSWAKSIPFGKSPPNDLMDGLSISASPPNFASLGEKGSFSHSPSPASPPMGKPRPLSYGNGHPNSTPARYQSVDRQRSSSSHHMHQIPLPHLPQPHFYSAPDIDIPHFPSPSMRPAGEGGYTFCCFDAISNPHSKSSNKFGGNVMLIGSDGYLDVLNVEGDKARVVGKLDGLNGRVLDAKILTWASRVDPFATYRPLIAISIHGPAQTVDDGGTSSSADSDQVEIVPAVPNPRSRRDDPLQVQTRVQVYSLKTQEHITTLYSTKPVPCYDPFPGLPMSASSPVGNLKIYASGNFAVIASGTSGEVFIYSIISQSSRGFFQCLGKTWTSMQWKDVRRYSSSSNSTNDLDDFQSDTSRPSTNLDTPILSLSGRWLAVVPPSASRRVSLHGTIPSHLIQKKTYGLDSHTPPSRPSISCGVDSGEGESLLNKVARGVTQEIFKGARWIGDQSVQTWNSYWNKDAQLTHATPSRRSHQFEAQTGHNILPPTHAPDTQSGLAGEPDLVSIIDLKKCEEAHDIKSGFPTPIATFQPPNGCSFLSFAPNGLMLLTASKKGDIQHIWDLMQVKHCRSRAFISDDPTSNAVASNPPALHVRQVARYARLTTSSIVDIVWTAPTGERLAIITKKGTVHVYDLPRAAFQWPPLRRVAPSKMNQKDTSAIEDHEEAPPGNPFSAAIKLVGGTTQPILAAVRGRAPSVGAAFQGGAGAFGISAATGVRGGGKAVAAGLSKSMGAATGTMNTLRRVGENRLHLSAFSRDTARSRVTWLGTEDEPFLGVIDGGKFTAYRVRRSSSAGKNKQSHSVIGSKLADIRLPANAQLPSGPEQALPMPIETQVSGFWSLSSPTLVRRSSGKLKSQPLSQAEIEANAPYQPFHTDRRVNLMVYPTSYEEKVVMLTQQPWVFGDDIPSIKLNLRPATHSDDDGKDNIDIGRNAGPGEIENLISLGNAGDNVEHVVITTRRKKRATASSSTIGCAATADEDGFFEDDCDVLDFARDRV</sequence>
<dbReference type="OrthoDB" id="3938623at2759"/>
<gene>
    <name evidence="2" type="ORF">HCDG_03142</name>
</gene>
<dbReference type="OMA" id="SYEDSGR"/>
<evidence type="ECO:0000256" key="1">
    <source>
        <dbReference type="SAM" id="MobiDB-lite"/>
    </source>
</evidence>
<dbReference type="GO" id="GO:0042594">
    <property type="term" value="P:response to starvation"/>
    <property type="evidence" value="ECO:0007669"/>
    <property type="project" value="TreeGrafter"/>
</dbReference>
<dbReference type="InterPro" id="IPR036322">
    <property type="entry name" value="WD40_repeat_dom_sf"/>
</dbReference>
<feature type="compositionally biased region" description="Basic and acidic residues" evidence="1">
    <location>
        <begin position="128"/>
        <end position="139"/>
    </location>
</feature>